<dbReference type="PANTHER" id="PTHR11829:SF343">
    <property type="entry name" value="FORK-HEAD DOMAIN-CONTAINING PROTEIN"/>
    <property type="match status" value="1"/>
</dbReference>
<feature type="DNA-binding region" description="Fork-head" evidence="2">
    <location>
        <begin position="275"/>
        <end position="364"/>
    </location>
</feature>
<keyword evidence="7" id="KW-1185">Reference proteome</keyword>
<evidence type="ECO:0000256" key="2">
    <source>
        <dbReference type="PROSITE-ProRule" id="PRU00089"/>
    </source>
</evidence>
<keyword evidence="4" id="KW-1133">Transmembrane helix</keyword>
<dbReference type="PRINTS" id="PR00053">
    <property type="entry name" value="FORKHEAD"/>
</dbReference>
<dbReference type="GO" id="GO:0005634">
    <property type="term" value="C:nucleus"/>
    <property type="evidence" value="ECO:0007669"/>
    <property type="project" value="UniProtKB-SubCell"/>
</dbReference>
<feature type="region of interest" description="Disordered" evidence="3">
    <location>
        <begin position="489"/>
        <end position="573"/>
    </location>
</feature>
<feature type="compositionally biased region" description="Polar residues" evidence="3">
    <location>
        <begin position="41"/>
        <end position="56"/>
    </location>
</feature>
<feature type="region of interest" description="Disordered" evidence="3">
    <location>
        <begin position="816"/>
        <end position="843"/>
    </location>
</feature>
<dbReference type="Proteomes" id="UP000008370">
    <property type="component" value="Unassembled WGS sequence"/>
</dbReference>
<evidence type="ECO:0000256" key="1">
    <source>
        <dbReference type="ARBA" id="ARBA00023125"/>
    </source>
</evidence>
<feature type="compositionally biased region" description="Polar residues" evidence="3">
    <location>
        <begin position="130"/>
        <end position="142"/>
    </location>
</feature>
<evidence type="ECO:0000256" key="4">
    <source>
        <dbReference type="SAM" id="Phobius"/>
    </source>
</evidence>
<feature type="domain" description="Fork-head" evidence="5">
    <location>
        <begin position="275"/>
        <end position="364"/>
    </location>
</feature>
<dbReference type="InterPro" id="IPR036390">
    <property type="entry name" value="WH_DNA-bd_sf"/>
</dbReference>
<name>K5WIB1_PHACS</name>
<gene>
    <name evidence="6" type="ORF">PHACADRAFT_32832</name>
</gene>
<dbReference type="PROSITE" id="PS50039">
    <property type="entry name" value="FORK_HEAD_3"/>
    <property type="match status" value="1"/>
</dbReference>
<dbReference type="AlphaFoldDB" id="K5WIB1"/>
<dbReference type="PANTHER" id="PTHR11829">
    <property type="entry name" value="FORKHEAD BOX PROTEIN"/>
    <property type="match status" value="1"/>
</dbReference>
<proteinExistence type="predicted"/>
<dbReference type="STRING" id="650164.K5WIB1"/>
<keyword evidence="4" id="KW-0812">Transmembrane</keyword>
<dbReference type="GO" id="GO:0000978">
    <property type="term" value="F:RNA polymerase II cis-regulatory region sequence-specific DNA binding"/>
    <property type="evidence" value="ECO:0007669"/>
    <property type="project" value="TreeGrafter"/>
</dbReference>
<evidence type="ECO:0000313" key="7">
    <source>
        <dbReference type="Proteomes" id="UP000008370"/>
    </source>
</evidence>
<evidence type="ECO:0000256" key="3">
    <source>
        <dbReference type="SAM" id="MobiDB-lite"/>
    </source>
</evidence>
<feature type="compositionally biased region" description="Polar residues" evidence="3">
    <location>
        <begin position="679"/>
        <end position="693"/>
    </location>
</feature>
<feature type="compositionally biased region" description="Basic and acidic residues" evidence="3">
    <location>
        <begin position="98"/>
        <end position="108"/>
    </location>
</feature>
<keyword evidence="1 2" id="KW-0238">DNA-binding</keyword>
<organism evidence="6 7">
    <name type="scientific">Phanerochaete carnosa (strain HHB-10118-sp)</name>
    <name type="common">White-rot fungus</name>
    <name type="synonym">Peniophora carnosa</name>
    <dbReference type="NCBI Taxonomy" id="650164"/>
    <lineage>
        <taxon>Eukaryota</taxon>
        <taxon>Fungi</taxon>
        <taxon>Dikarya</taxon>
        <taxon>Basidiomycota</taxon>
        <taxon>Agaricomycotina</taxon>
        <taxon>Agaricomycetes</taxon>
        <taxon>Polyporales</taxon>
        <taxon>Phanerochaetaceae</taxon>
        <taxon>Phanerochaete</taxon>
    </lineage>
</organism>
<feature type="compositionally biased region" description="Polar residues" evidence="3">
    <location>
        <begin position="63"/>
        <end position="74"/>
    </location>
</feature>
<dbReference type="SUPFAM" id="SSF46785">
    <property type="entry name" value="Winged helix' DNA-binding domain"/>
    <property type="match status" value="1"/>
</dbReference>
<dbReference type="InterPro" id="IPR050211">
    <property type="entry name" value="FOX_domain-containing"/>
</dbReference>
<dbReference type="InterPro" id="IPR036388">
    <property type="entry name" value="WH-like_DNA-bd_sf"/>
</dbReference>
<feature type="compositionally biased region" description="Low complexity" evidence="3">
    <location>
        <begin position="518"/>
        <end position="551"/>
    </location>
</feature>
<dbReference type="InterPro" id="IPR001766">
    <property type="entry name" value="Fork_head_dom"/>
</dbReference>
<feature type="region of interest" description="Disordered" evidence="3">
    <location>
        <begin position="591"/>
        <end position="773"/>
    </location>
</feature>
<dbReference type="RefSeq" id="XP_007401101.1">
    <property type="nucleotide sequence ID" value="XM_007401039.1"/>
</dbReference>
<dbReference type="Pfam" id="PF00250">
    <property type="entry name" value="Forkhead"/>
    <property type="match status" value="1"/>
</dbReference>
<dbReference type="GeneID" id="18919750"/>
<feature type="transmembrane region" description="Helical" evidence="4">
    <location>
        <begin position="159"/>
        <end position="179"/>
    </location>
</feature>
<comment type="subcellular location">
    <subcellularLocation>
        <location evidence="2">Nucleus</location>
    </subcellularLocation>
</comment>
<reference evidence="6 7" key="1">
    <citation type="journal article" date="2012" name="BMC Genomics">
        <title>Comparative genomics of the white-rot fungi, Phanerochaete carnosa and P. chrysosporium, to elucidate the genetic basis of the distinct wood types they colonize.</title>
        <authorList>
            <person name="Suzuki H."/>
            <person name="MacDonald J."/>
            <person name="Syed K."/>
            <person name="Salamov A."/>
            <person name="Hori C."/>
            <person name="Aerts A."/>
            <person name="Henrissat B."/>
            <person name="Wiebenga A."/>
            <person name="vanKuyk P.A."/>
            <person name="Barry K."/>
            <person name="Lindquist E."/>
            <person name="LaButti K."/>
            <person name="Lapidus A."/>
            <person name="Lucas S."/>
            <person name="Coutinho P."/>
            <person name="Gong Y."/>
            <person name="Samejima M."/>
            <person name="Mahadevan R."/>
            <person name="Abou-Zaid M."/>
            <person name="de Vries R.P."/>
            <person name="Igarashi K."/>
            <person name="Yadav J.S."/>
            <person name="Grigoriev I.V."/>
            <person name="Master E.R."/>
        </authorList>
    </citation>
    <scope>NUCLEOTIDE SEQUENCE [LARGE SCALE GENOMIC DNA]</scope>
    <source>
        <strain evidence="6 7">HHB-10118-sp</strain>
    </source>
</reference>
<protein>
    <recommendedName>
        <fullName evidence="5">Fork-head domain-containing protein</fullName>
    </recommendedName>
</protein>
<sequence>MADPHPQHNPASPISSLLRTLGLTREDLVLHTEQMRAYLSRGSSSQPLPESTVQSRSLRRSRTVSFSHSFRKNTPPTPPKTPVKAEPVEHTIFGRQMDTMERVLEGKSKQTKKERRESKSRSRDSRRVSQAYNLTPSRSRTPQLIPVNGSSVKRHSRNYLRSAIVVYSTVWMVLMWIILMRSQDVVAKVAPGTPRRSTRAATLKAPSSRLPKTPINRHVLSQPSSSHTSTPQSSPARIVNIVSSPGPMRDTPDSEEDELDDLPYTLPPGPYSKEKPDFSYAALIGQAILSSPEHRLTLQDIYEWITTVYPYYTRGEQTWMNSIRHALSTMAVFRKITRGRNEGKSLWAIWDCDIPCFANGGFRKSLCADMAKAKPATTKSGPKRKFSIDDTLTRDGKKRKRSVGNGADIKFTPFSSLSHPAPIIPPFYTPMYANAQQQPYYRPYVPPLPPLAPIPVSTPASAAVSAEALFPPLPPTSAYHRAMSLSQPSSASVSRAGSVETGPPDTISTAARTASPEPSKLMLVSSSSSSVPELTSSSSSASSPPLSSLGSSGIGESIAQRTPGPAAVDTEDEVDKLTAQWLASPGTIDALNSSFHSKANRDKPETPVKGSARSRKGLPFIVPEAPESPTTEWRKIAKGKQRMRSPSPTLMYPTPETANLPRLSTPPPRPCTPSRQRKISGSTAIQLSPQRTPLSHRGLHMSPSPSLAHYKSNLDPPPAAVFLPQAPLLSGMPPPDDTGLTLPHPRTPSRKRTPKQGGSGSKTNGVDLSPFTPKRLFGGIDSPFRTPSSHFHDPYNPATLLEEEISRLNSQEFTLQDSPESSLFGKHGALYDSPSIPSPSRYW</sequence>
<keyword evidence="2" id="KW-0539">Nucleus</keyword>
<dbReference type="OrthoDB" id="5954824at2759"/>
<keyword evidence="4" id="KW-0472">Membrane</keyword>
<evidence type="ECO:0000313" key="6">
    <source>
        <dbReference type="EMBL" id="EKM49972.1"/>
    </source>
</evidence>
<dbReference type="InParanoid" id="K5WIB1"/>
<dbReference type="KEGG" id="pco:PHACADRAFT_32832"/>
<dbReference type="GO" id="GO:0000981">
    <property type="term" value="F:DNA-binding transcription factor activity, RNA polymerase II-specific"/>
    <property type="evidence" value="ECO:0007669"/>
    <property type="project" value="TreeGrafter"/>
</dbReference>
<accession>K5WIB1</accession>
<evidence type="ECO:0000259" key="5">
    <source>
        <dbReference type="PROSITE" id="PS50039"/>
    </source>
</evidence>
<dbReference type="Gene3D" id="1.10.10.10">
    <property type="entry name" value="Winged helix-like DNA-binding domain superfamily/Winged helix DNA-binding domain"/>
    <property type="match status" value="1"/>
</dbReference>
<dbReference type="SMART" id="SM00339">
    <property type="entry name" value="FH"/>
    <property type="match status" value="1"/>
</dbReference>
<feature type="compositionally biased region" description="Basic and acidic residues" evidence="3">
    <location>
        <begin position="114"/>
        <end position="127"/>
    </location>
</feature>
<feature type="region of interest" description="Disordered" evidence="3">
    <location>
        <begin position="191"/>
        <end position="264"/>
    </location>
</feature>
<dbReference type="EMBL" id="JH930479">
    <property type="protein sequence ID" value="EKM49972.1"/>
    <property type="molecule type" value="Genomic_DNA"/>
</dbReference>
<feature type="region of interest" description="Disordered" evidence="3">
    <location>
        <begin position="39"/>
        <end position="149"/>
    </location>
</feature>
<feature type="region of interest" description="Disordered" evidence="3">
    <location>
        <begin position="377"/>
        <end position="404"/>
    </location>
</feature>
<feature type="compositionally biased region" description="Low complexity" evidence="3">
    <location>
        <begin position="221"/>
        <end position="235"/>
    </location>
</feature>
<dbReference type="HOGENOM" id="CLU_341631_0_0_1"/>
<feature type="compositionally biased region" description="Basic and acidic residues" evidence="3">
    <location>
        <begin position="386"/>
        <end position="395"/>
    </location>
</feature>